<reference evidence="2" key="1">
    <citation type="journal article" date="2015" name="Nature">
        <title>Complex archaea that bridge the gap between prokaryotes and eukaryotes.</title>
        <authorList>
            <person name="Spang A."/>
            <person name="Saw J.H."/>
            <person name="Jorgensen S.L."/>
            <person name="Zaremba-Niedzwiedzka K."/>
            <person name="Martijn J."/>
            <person name="Lind A.E."/>
            <person name="van Eijk R."/>
            <person name="Schleper C."/>
            <person name="Guy L."/>
            <person name="Ettema T.J."/>
        </authorList>
    </citation>
    <scope>NUCLEOTIDE SEQUENCE</scope>
</reference>
<evidence type="ECO:0000259" key="1">
    <source>
        <dbReference type="Pfam" id="PF01464"/>
    </source>
</evidence>
<dbReference type="EMBL" id="LAZR01007716">
    <property type="protein sequence ID" value="KKM83420.1"/>
    <property type="molecule type" value="Genomic_DNA"/>
</dbReference>
<feature type="domain" description="Transglycosylase SLT" evidence="1">
    <location>
        <begin position="79"/>
        <end position="116"/>
    </location>
</feature>
<dbReference type="SUPFAM" id="SSF53955">
    <property type="entry name" value="Lysozyme-like"/>
    <property type="match status" value="1"/>
</dbReference>
<evidence type="ECO:0000313" key="2">
    <source>
        <dbReference type="EMBL" id="KKM83420.1"/>
    </source>
</evidence>
<gene>
    <name evidence="2" type="ORF">LCGC14_1309570</name>
</gene>
<protein>
    <recommendedName>
        <fullName evidence="1">Transglycosylase SLT domain-containing protein</fullName>
    </recommendedName>
</protein>
<comment type="caution">
    <text evidence="2">The sequence shown here is derived from an EMBL/GenBank/DDBJ whole genome shotgun (WGS) entry which is preliminary data.</text>
</comment>
<dbReference type="InterPro" id="IPR008258">
    <property type="entry name" value="Transglycosylase_SLT_dom_1"/>
</dbReference>
<dbReference type="Pfam" id="PF01464">
    <property type="entry name" value="SLT"/>
    <property type="match status" value="1"/>
</dbReference>
<dbReference type="Gene3D" id="1.10.530.10">
    <property type="match status" value="1"/>
</dbReference>
<accession>A0A0F9N3Z5</accession>
<dbReference type="InterPro" id="IPR023346">
    <property type="entry name" value="Lysozyme-like_dom_sf"/>
</dbReference>
<proteinExistence type="predicted"/>
<organism evidence="2">
    <name type="scientific">marine sediment metagenome</name>
    <dbReference type="NCBI Taxonomy" id="412755"/>
    <lineage>
        <taxon>unclassified sequences</taxon>
        <taxon>metagenomes</taxon>
        <taxon>ecological metagenomes</taxon>
    </lineage>
</organism>
<name>A0A0F9N3Z5_9ZZZZ</name>
<dbReference type="AlphaFoldDB" id="A0A0F9N3Z5"/>
<sequence>MFIPWKISAVFLTLLTCTGVMSYPHERTTDRTTHALSLQMRQPEESSAVVPLVSKEWLEERIVKVYKRPRAQASDIASAIIEASQTFNIRWQILSSMIGAESSFNPYARSFAGAIGPSRSVLKYGDTWITI</sequence>